<evidence type="ECO:0000313" key="2">
    <source>
        <dbReference type="Proteomes" id="UP001472677"/>
    </source>
</evidence>
<sequence>MALESFSLRFVQPLKVNLSVDGSRNFGTPAYPGLDGRPPDATRVIPFPFVVIDDMSMDLALGEGDIGSSMQALIILRKPLDSLARNIMEDLENYILADPIVTGVVVETNQANSIGKAFISRHLRVQLRLAGMEGVWMVAKVL</sequence>
<proteinExistence type="predicted"/>
<gene>
    <name evidence="1" type="ORF">V6N12_009973</name>
</gene>
<protein>
    <submittedName>
        <fullName evidence="1">Uncharacterized protein</fullName>
    </submittedName>
</protein>
<reference evidence="1 2" key="1">
    <citation type="journal article" date="2024" name="G3 (Bethesda)">
        <title>Genome assembly of Hibiscus sabdariffa L. provides insights into metabolisms of medicinal natural products.</title>
        <authorList>
            <person name="Kim T."/>
        </authorList>
    </citation>
    <scope>NUCLEOTIDE SEQUENCE [LARGE SCALE GENOMIC DNA]</scope>
    <source>
        <strain evidence="1">TK-2024</strain>
        <tissue evidence="1">Old leaves</tissue>
    </source>
</reference>
<dbReference type="Proteomes" id="UP001472677">
    <property type="component" value="Unassembled WGS sequence"/>
</dbReference>
<dbReference type="EMBL" id="JBBPBM010000016">
    <property type="protein sequence ID" value="KAK8557748.1"/>
    <property type="molecule type" value="Genomic_DNA"/>
</dbReference>
<evidence type="ECO:0000313" key="1">
    <source>
        <dbReference type="EMBL" id="KAK8557748.1"/>
    </source>
</evidence>
<organism evidence="1 2">
    <name type="scientific">Hibiscus sabdariffa</name>
    <name type="common">roselle</name>
    <dbReference type="NCBI Taxonomy" id="183260"/>
    <lineage>
        <taxon>Eukaryota</taxon>
        <taxon>Viridiplantae</taxon>
        <taxon>Streptophyta</taxon>
        <taxon>Embryophyta</taxon>
        <taxon>Tracheophyta</taxon>
        <taxon>Spermatophyta</taxon>
        <taxon>Magnoliopsida</taxon>
        <taxon>eudicotyledons</taxon>
        <taxon>Gunneridae</taxon>
        <taxon>Pentapetalae</taxon>
        <taxon>rosids</taxon>
        <taxon>malvids</taxon>
        <taxon>Malvales</taxon>
        <taxon>Malvaceae</taxon>
        <taxon>Malvoideae</taxon>
        <taxon>Hibiscus</taxon>
    </lineage>
</organism>
<name>A0ABR2ECB2_9ROSI</name>
<keyword evidence="2" id="KW-1185">Reference proteome</keyword>
<accession>A0ABR2ECB2</accession>
<comment type="caution">
    <text evidence="1">The sequence shown here is derived from an EMBL/GenBank/DDBJ whole genome shotgun (WGS) entry which is preliminary data.</text>
</comment>